<dbReference type="Gene3D" id="1.10.287.770">
    <property type="entry name" value="YojJ-like"/>
    <property type="match status" value="1"/>
</dbReference>
<evidence type="ECO:0000313" key="14">
    <source>
        <dbReference type="Proteomes" id="UP001152799"/>
    </source>
</evidence>
<evidence type="ECO:0000256" key="7">
    <source>
        <dbReference type="ARBA" id="ARBA00023053"/>
    </source>
</evidence>
<evidence type="ECO:0000256" key="8">
    <source>
        <dbReference type="ARBA" id="ARBA00023065"/>
    </source>
</evidence>
<keyword evidence="14" id="KW-1185">Reference proteome</keyword>
<evidence type="ECO:0008006" key="15">
    <source>
        <dbReference type="Google" id="ProtNLM"/>
    </source>
</evidence>
<accession>A0A9N9N3U5</accession>
<gene>
    <name evidence="13" type="ORF">CEUTPL_LOCUS14352</name>
</gene>
<keyword evidence="9" id="KW-0472">Membrane</keyword>
<evidence type="ECO:0000256" key="6">
    <source>
        <dbReference type="ARBA" id="ARBA00022989"/>
    </source>
</evidence>
<keyword evidence="10 12" id="KW-0739">Sodium transport</keyword>
<proteinExistence type="inferred from homology"/>
<dbReference type="GO" id="GO:0015280">
    <property type="term" value="F:ligand-gated sodium channel activity"/>
    <property type="evidence" value="ECO:0007669"/>
    <property type="project" value="TreeGrafter"/>
</dbReference>
<reference evidence="13" key="1">
    <citation type="submission" date="2022-01" db="EMBL/GenBank/DDBJ databases">
        <authorList>
            <person name="King R."/>
        </authorList>
    </citation>
    <scope>NUCLEOTIDE SEQUENCE</scope>
</reference>
<evidence type="ECO:0000256" key="3">
    <source>
        <dbReference type="ARBA" id="ARBA00022448"/>
    </source>
</evidence>
<evidence type="ECO:0000256" key="1">
    <source>
        <dbReference type="ARBA" id="ARBA00004141"/>
    </source>
</evidence>
<evidence type="ECO:0000256" key="9">
    <source>
        <dbReference type="ARBA" id="ARBA00023136"/>
    </source>
</evidence>
<keyword evidence="5 12" id="KW-0812">Transmembrane</keyword>
<keyword evidence="11 12" id="KW-0407">Ion channel</keyword>
<dbReference type="PANTHER" id="PTHR11690">
    <property type="entry name" value="AMILORIDE-SENSITIVE SODIUM CHANNEL-RELATED"/>
    <property type="match status" value="1"/>
</dbReference>
<dbReference type="Pfam" id="PF00858">
    <property type="entry name" value="ASC"/>
    <property type="match status" value="1"/>
</dbReference>
<evidence type="ECO:0000256" key="11">
    <source>
        <dbReference type="ARBA" id="ARBA00023303"/>
    </source>
</evidence>
<keyword evidence="3 12" id="KW-0813">Transport</keyword>
<keyword evidence="8 12" id="KW-0406">Ion transport</keyword>
<protein>
    <recommendedName>
        <fullName evidence="15">Sodium channel protein Nach</fullName>
    </recommendedName>
</protein>
<dbReference type="GO" id="GO:0005886">
    <property type="term" value="C:plasma membrane"/>
    <property type="evidence" value="ECO:0007669"/>
    <property type="project" value="TreeGrafter"/>
</dbReference>
<comment type="similarity">
    <text evidence="2 12">Belongs to the amiloride-sensitive sodium channel (TC 1.A.6) family.</text>
</comment>
<dbReference type="InterPro" id="IPR001873">
    <property type="entry name" value="ENaC"/>
</dbReference>
<evidence type="ECO:0000256" key="10">
    <source>
        <dbReference type="ARBA" id="ARBA00023201"/>
    </source>
</evidence>
<organism evidence="13 14">
    <name type="scientific">Ceutorhynchus assimilis</name>
    <name type="common">cabbage seed weevil</name>
    <dbReference type="NCBI Taxonomy" id="467358"/>
    <lineage>
        <taxon>Eukaryota</taxon>
        <taxon>Metazoa</taxon>
        <taxon>Ecdysozoa</taxon>
        <taxon>Arthropoda</taxon>
        <taxon>Hexapoda</taxon>
        <taxon>Insecta</taxon>
        <taxon>Pterygota</taxon>
        <taxon>Neoptera</taxon>
        <taxon>Endopterygota</taxon>
        <taxon>Coleoptera</taxon>
        <taxon>Polyphaga</taxon>
        <taxon>Cucujiformia</taxon>
        <taxon>Curculionidae</taxon>
        <taxon>Ceutorhynchinae</taxon>
        <taxon>Ceutorhynchus</taxon>
    </lineage>
</organism>
<evidence type="ECO:0000256" key="2">
    <source>
        <dbReference type="ARBA" id="ARBA00007193"/>
    </source>
</evidence>
<name>A0A9N9N3U5_9CUCU</name>
<evidence type="ECO:0000256" key="5">
    <source>
        <dbReference type="ARBA" id="ARBA00022692"/>
    </source>
</evidence>
<evidence type="ECO:0000256" key="12">
    <source>
        <dbReference type="RuleBase" id="RU000679"/>
    </source>
</evidence>
<keyword evidence="7" id="KW-0915">Sodium</keyword>
<dbReference type="OrthoDB" id="7939651at2759"/>
<evidence type="ECO:0000256" key="4">
    <source>
        <dbReference type="ARBA" id="ARBA00022461"/>
    </source>
</evidence>
<comment type="subcellular location">
    <subcellularLocation>
        <location evidence="1">Membrane</location>
        <topology evidence="1">Multi-pass membrane protein</topology>
    </subcellularLocation>
</comment>
<dbReference type="AlphaFoldDB" id="A0A9N9N3U5"/>
<sequence length="281" mass="32785">MQTLTVDSHGIPNHGFHIFVHHVNDIMTSEYEQDNNFLDYIYLEANEDIRLQLKYQEFHLVHTHENPCVELNCLEQCLHYQIANRTNCTLPWLWLLPSDWLPQCNTSEQLSMMTSFFLNHNRRLLVANCSCPKSCRVILYTPTIVRRKDLHQVDNDEPYSFIAMYYPNNLVTQMRENLAYNINAFVSDIGGSLGFLLGLSVIGLIQVLEKIVCKLIKTCYRKKKPEDEHSDVISNSTGNTDDTSRIYSATKPHNLYGNLRDFESDDFKYYQRTLVASENRF</sequence>
<dbReference type="PANTHER" id="PTHR11690:SF248">
    <property type="entry name" value="PICKPOCKET 17, ISOFORM A"/>
    <property type="match status" value="1"/>
</dbReference>
<evidence type="ECO:0000313" key="13">
    <source>
        <dbReference type="EMBL" id="CAG9773968.1"/>
    </source>
</evidence>
<dbReference type="Proteomes" id="UP001152799">
    <property type="component" value="Chromosome 9"/>
</dbReference>
<keyword evidence="4 12" id="KW-0894">Sodium channel</keyword>
<dbReference type="EMBL" id="OU892285">
    <property type="protein sequence ID" value="CAG9773968.1"/>
    <property type="molecule type" value="Genomic_DNA"/>
</dbReference>
<keyword evidence="6" id="KW-1133">Transmembrane helix</keyword>